<reference evidence="8" key="1">
    <citation type="submission" date="2018-01" db="EMBL/GenBank/DDBJ databases">
        <authorList>
            <person name="Li J."/>
        </authorList>
    </citation>
    <scope>NUCLEOTIDE SEQUENCE [LARGE SCALE GENOMIC DNA]</scope>
    <source>
        <strain evidence="8">2184</strain>
    </source>
</reference>
<organism evidence="7 8">
    <name type="scientific">Corynebacterium liangguodongii</name>
    <dbReference type="NCBI Taxonomy" id="2079535"/>
    <lineage>
        <taxon>Bacteria</taxon>
        <taxon>Bacillati</taxon>
        <taxon>Actinomycetota</taxon>
        <taxon>Actinomycetes</taxon>
        <taxon>Mycobacteriales</taxon>
        <taxon>Corynebacteriaceae</taxon>
        <taxon>Corynebacterium</taxon>
    </lineage>
</organism>
<keyword evidence="5" id="KW-0472">Membrane</keyword>
<evidence type="ECO:0000259" key="6">
    <source>
        <dbReference type="Pfam" id="PF12823"/>
    </source>
</evidence>
<dbReference type="EMBL" id="CP026948">
    <property type="protein sequence ID" value="AWB84571.1"/>
    <property type="molecule type" value="Genomic_DNA"/>
</dbReference>
<evidence type="ECO:0000256" key="5">
    <source>
        <dbReference type="ARBA" id="ARBA00023136"/>
    </source>
</evidence>
<dbReference type="InterPro" id="IPR023845">
    <property type="entry name" value="DUF3817_TM"/>
</dbReference>
<dbReference type="GO" id="GO:0005886">
    <property type="term" value="C:plasma membrane"/>
    <property type="evidence" value="ECO:0007669"/>
    <property type="project" value="UniProtKB-SubCell"/>
</dbReference>
<sequence>MTTKTPSTGGQPPIHPERQRRVKTALRIFSISAWVTGALLLLLVVRMIMQYVLHLDVHALAWVARVHGLAFIVFLMASLNLGTKARWSATEWLTTALSGIVPVMSFIIEAMRRREVTETFRLDEA</sequence>
<feature type="domain" description="DUF3817" evidence="6">
    <location>
        <begin position="26"/>
        <end position="113"/>
    </location>
</feature>
<name>A0A2S0WFM5_9CORY</name>
<dbReference type="PANTHER" id="PTHR40077">
    <property type="entry name" value="MEMBRANE PROTEIN-RELATED"/>
    <property type="match status" value="1"/>
</dbReference>
<dbReference type="Pfam" id="PF12823">
    <property type="entry name" value="DUF3817"/>
    <property type="match status" value="1"/>
</dbReference>
<dbReference type="Proteomes" id="UP000244754">
    <property type="component" value="Chromosome"/>
</dbReference>
<accession>A0A2S0WFM5</accession>
<dbReference type="AlphaFoldDB" id="A0A2S0WFM5"/>
<gene>
    <name evidence="7" type="ORF">C3E79_08820</name>
</gene>
<keyword evidence="8" id="KW-1185">Reference proteome</keyword>
<proteinExistence type="predicted"/>
<keyword evidence="4" id="KW-1133">Transmembrane helix</keyword>
<dbReference type="PANTHER" id="PTHR40077:SF2">
    <property type="entry name" value="MEMBRANE PROTEIN"/>
    <property type="match status" value="1"/>
</dbReference>
<evidence type="ECO:0000256" key="1">
    <source>
        <dbReference type="ARBA" id="ARBA00004651"/>
    </source>
</evidence>
<protein>
    <submittedName>
        <fullName evidence="7">DUF3817 domain-containing protein</fullName>
    </submittedName>
</protein>
<evidence type="ECO:0000256" key="3">
    <source>
        <dbReference type="ARBA" id="ARBA00022692"/>
    </source>
</evidence>
<keyword evidence="3" id="KW-0812">Transmembrane</keyword>
<evidence type="ECO:0000313" key="7">
    <source>
        <dbReference type="EMBL" id="AWB84571.1"/>
    </source>
</evidence>
<comment type="subcellular location">
    <subcellularLocation>
        <location evidence="1">Cell membrane</location>
        <topology evidence="1">Multi-pass membrane protein</topology>
    </subcellularLocation>
</comment>
<dbReference type="KEGG" id="clia:C3E79_08820"/>
<keyword evidence="2" id="KW-1003">Cell membrane</keyword>
<evidence type="ECO:0000256" key="2">
    <source>
        <dbReference type="ARBA" id="ARBA00022475"/>
    </source>
</evidence>
<dbReference type="OrthoDB" id="9342687at2"/>
<dbReference type="NCBIfam" id="TIGR03954">
    <property type="entry name" value="integ_memb_HG"/>
    <property type="match status" value="1"/>
</dbReference>
<dbReference type="RefSeq" id="WP_108404580.1">
    <property type="nucleotide sequence ID" value="NZ_CP026948.1"/>
</dbReference>
<evidence type="ECO:0000256" key="4">
    <source>
        <dbReference type="ARBA" id="ARBA00022989"/>
    </source>
</evidence>
<evidence type="ECO:0000313" key="8">
    <source>
        <dbReference type="Proteomes" id="UP000244754"/>
    </source>
</evidence>